<name>A0ABY8TI09_TETOB</name>
<keyword evidence="4" id="KW-0812">Transmembrane</keyword>
<evidence type="ECO:0008006" key="11">
    <source>
        <dbReference type="Google" id="ProtNLM"/>
    </source>
</evidence>
<evidence type="ECO:0000256" key="6">
    <source>
        <dbReference type="ARBA" id="ARBA00022989"/>
    </source>
</evidence>
<accession>A0ABY8TI09</accession>
<keyword evidence="10" id="KW-1185">Reference proteome</keyword>
<sequence length="468" mass="49025">MSDHRLRALFNYSSPRSVAKLTTAGIASGVAATAILTNRDKLSNIRISLNSTLIEAISGAAGEVAQIALVYPLDTVKVRCQAAGLNSRQVLAQLWRSTGGNWPALLSALYAGALPAVPLSVLVGAVHYVSFCTTRRALAKVTKADDEAGSSSSSSSQQSGDTLQPLLEQQQQQQQQQHAHQHVIVTHGVTGTHFMPMEDPAAAAADEAPDDTSLQDSSSSSSSSSARPAAVAAGAVALTAAAAAESEADADARPISHDVGEGSMSLNMACAVITAVITAVVEAPLEQFRHNSQAGNIRGNFVREMWRVLRTSGPRSLYFGFVPYCLESWPYDVSELLVVGAAADARGAPGLAGIKPAVFDMTVGALAGTVAVLVSMPFDVVKTYMQTHGTGMAAEGLRESVGAFWATGSRLVAKGGPGALFVGLAPRLAHQVPGAMVCWLAIESMQRHLKKCAEQQQQQQQQQQQCPA</sequence>
<gene>
    <name evidence="9" type="ORF">OEZ85_008036</name>
</gene>
<evidence type="ECO:0000256" key="8">
    <source>
        <dbReference type="SAM" id="MobiDB-lite"/>
    </source>
</evidence>
<feature type="compositionally biased region" description="Low complexity" evidence="8">
    <location>
        <begin position="169"/>
        <end position="178"/>
    </location>
</feature>
<evidence type="ECO:0000256" key="2">
    <source>
        <dbReference type="ARBA" id="ARBA00006375"/>
    </source>
</evidence>
<dbReference type="EMBL" id="CP126208">
    <property type="protein sequence ID" value="WIA08607.1"/>
    <property type="molecule type" value="Genomic_DNA"/>
</dbReference>
<reference evidence="9 10" key="1">
    <citation type="submission" date="2023-05" db="EMBL/GenBank/DDBJ databases">
        <title>A 100% complete, gapless, phased diploid assembly of the Scenedesmus obliquus UTEX 3031 genome.</title>
        <authorList>
            <person name="Biondi T.C."/>
            <person name="Hanschen E.R."/>
            <person name="Kwon T."/>
            <person name="Eng W."/>
            <person name="Kruse C.P.S."/>
            <person name="Koehler S.I."/>
            <person name="Kunde Y."/>
            <person name="Gleasner C.D."/>
            <person name="You Mak K.T."/>
            <person name="Polle J."/>
            <person name="Hovde B.T."/>
            <person name="Starkenburg S.R."/>
        </authorList>
    </citation>
    <scope>NUCLEOTIDE SEQUENCE [LARGE SCALE GENOMIC DNA]</scope>
    <source>
        <strain evidence="9 10">DOE0152z</strain>
    </source>
</reference>
<dbReference type="SUPFAM" id="SSF103506">
    <property type="entry name" value="Mitochondrial carrier"/>
    <property type="match status" value="2"/>
</dbReference>
<dbReference type="Proteomes" id="UP001244341">
    <property type="component" value="Chromosome 1b"/>
</dbReference>
<feature type="compositionally biased region" description="Low complexity" evidence="8">
    <location>
        <begin position="150"/>
        <end position="159"/>
    </location>
</feature>
<keyword evidence="5" id="KW-0677">Repeat</keyword>
<feature type="region of interest" description="Disordered" evidence="8">
    <location>
        <begin position="143"/>
        <end position="181"/>
    </location>
</feature>
<evidence type="ECO:0000256" key="5">
    <source>
        <dbReference type="ARBA" id="ARBA00022737"/>
    </source>
</evidence>
<evidence type="ECO:0000256" key="1">
    <source>
        <dbReference type="ARBA" id="ARBA00004141"/>
    </source>
</evidence>
<feature type="region of interest" description="Disordered" evidence="8">
    <location>
        <begin position="203"/>
        <end position="226"/>
    </location>
</feature>
<evidence type="ECO:0000313" key="9">
    <source>
        <dbReference type="EMBL" id="WIA08607.1"/>
    </source>
</evidence>
<keyword evidence="3" id="KW-0813">Transport</keyword>
<dbReference type="Pfam" id="PF00153">
    <property type="entry name" value="Mito_carr"/>
    <property type="match status" value="2"/>
</dbReference>
<proteinExistence type="inferred from homology"/>
<evidence type="ECO:0000313" key="10">
    <source>
        <dbReference type="Proteomes" id="UP001244341"/>
    </source>
</evidence>
<dbReference type="Gene3D" id="1.50.40.10">
    <property type="entry name" value="Mitochondrial carrier domain"/>
    <property type="match status" value="2"/>
</dbReference>
<protein>
    <recommendedName>
        <fullName evidence="11">Mitochondrial carrier domain-containing protein</fullName>
    </recommendedName>
</protein>
<comment type="similarity">
    <text evidence="2">Belongs to the mitochondrial carrier (TC 2.A.29) family.</text>
</comment>
<keyword evidence="6" id="KW-1133">Transmembrane helix</keyword>
<keyword evidence="7" id="KW-0472">Membrane</keyword>
<dbReference type="InterPro" id="IPR018108">
    <property type="entry name" value="MCP_transmembrane"/>
</dbReference>
<evidence type="ECO:0000256" key="3">
    <source>
        <dbReference type="ARBA" id="ARBA00022448"/>
    </source>
</evidence>
<dbReference type="InterPro" id="IPR023395">
    <property type="entry name" value="MCP_dom_sf"/>
</dbReference>
<comment type="subcellular location">
    <subcellularLocation>
        <location evidence="1">Membrane</location>
        <topology evidence="1">Multi-pass membrane protein</topology>
    </subcellularLocation>
</comment>
<organism evidence="9 10">
    <name type="scientific">Tetradesmus obliquus</name>
    <name type="common">Green alga</name>
    <name type="synonym">Acutodesmus obliquus</name>
    <dbReference type="NCBI Taxonomy" id="3088"/>
    <lineage>
        <taxon>Eukaryota</taxon>
        <taxon>Viridiplantae</taxon>
        <taxon>Chlorophyta</taxon>
        <taxon>core chlorophytes</taxon>
        <taxon>Chlorophyceae</taxon>
        <taxon>CS clade</taxon>
        <taxon>Sphaeropleales</taxon>
        <taxon>Scenedesmaceae</taxon>
        <taxon>Tetradesmus</taxon>
    </lineage>
</organism>
<dbReference type="PANTHER" id="PTHR45667">
    <property type="entry name" value="S-ADENOSYLMETHIONINE MITOCHONDRIAL CARRIER PROTEIN"/>
    <property type="match status" value="1"/>
</dbReference>
<evidence type="ECO:0000256" key="4">
    <source>
        <dbReference type="ARBA" id="ARBA00022692"/>
    </source>
</evidence>
<evidence type="ECO:0000256" key="7">
    <source>
        <dbReference type="ARBA" id="ARBA00023136"/>
    </source>
</evidence>